<dbReference type="EMBL" id="QEAN01000349">
    <property type="protein sequence ID" value="TPX39556.1"/>
    <property type="molecule type" value="Genomic_DNA"/>
</dbReference>
<dbReference type="Proteomes" id="UP000317494">
    <property type="component" value="Unassembled WGS sequence"/>
</dbReference>
<dbReference type="EMBL" id="QEAM01000205">
    <property type="protein sequence ID" value="TPX43906.1"/>
    <property type="molecule type" value="Genomic_DNA"/>
</dbReference>
<name>A0A507CLJ7_9FUNG</name>
<dbReference type="VEuPathDB" id="FungiDB:SeMB42_g06338"/>
<evidence type="ECO:0000256" key="1">
    <source>
        <dbReference type="SAM" id="MobiDB-lite"/>
    </source>
</evidence>
<protein>
    <submittedName>
        <fullName evidence="2">Uncharacterized protein</fullName>
    </submittedName>
</protein>
<organism evidence="2 4">
    <name type="scientific">Synchytrium endobioticum</name>
    <dbReference type="NCBI Taxonomy" id="286115"/>
    <lineage>
        <taxon>Eukaryota</taxon>
        <taxon>Fungi</taxon>
        <taxon>Fungi incertae sedis</taxon>
        <taxon>Chytridiomycota</taxon>
        <taxon>Chytridiomycota incertae sedis</taxon>
        <taxon>Chytridiomycetes</taxon>
        <taxon>Synchytriales</taxon>
        <taxon>Synchytriaceae</taxon>
        <taxon>Synchytrium</taxon>
    </lineage>
</organism>
<dbReference type="AlphaFoldDB" id="A0A507CLJ7"/>
<evidence type="ECO:0000313" key="2">
    <source>
        <dbReference type="EMBL" id="TPX39556.1"/>
    </source>
</evidence>
<feature type="compositionally biased region" description="Low complexity" evidence="1">
    <location>
        <begin position="230"/>
        <end position="239"/>
    </location>
</feature>
<evidence type="ECO:0000313" key="5">
    <source>
        <dbReference type="Proteomes" id="UP000320475"/>
    </source>
</evidence>
<accession>A0A507CLJ7</accession>
<reference evidence="4 5" key="1">
    <citation type="journal article" date="2019" name="Sci. Rep.">
        <title>Comparative genomics of chytrid fungi reveal insights into the obligate biotrophic and pathogenic lifestyle of Synchytrium endobioticum.</title>
        <authorList>
            <person name="van de Vossenberg B.T.L.H."/>
            <person name="Warris S."/>
            <person name="Nguyen H.D.T."/>
            <person name="van Gent-Pelzer M.P.E."/>
            <person name="Joly D.L."/>
            <person name="van de Geest H.C."/>
            <person name="Bonants P.J.M."/>
            <person name="Smith D.S."/>
            <person name="Levesque C.A."/>
            <person name="van der Lee T.A.J."/>
        </authorList>
    </citation>
    <scope>NUCLEOTIDE SEQUENCE [LARGE SCALE GENOMIC DNA]</scope>
    <source>
        <strain evidence="3 5">LEV6574</strain>
        <strain evidence="2 4">MB42</strain>
    </source>
</reference>
<proteinExistence type="predicted"/>
<comment type="caution">
    <text evidence="2">The sequence shown here is derived from an EMBL/GenBank/DDBJ whole genome shotgun (WGS) entry which is preliminary data.</text>
</comment>
<feature type="region of interest" description="Disordered" evidence="1">
    <location>
        <begin position="216"/>
        <end position="239"/>
    </location>
</feature>
<evidence type="ECO:0000313" key="3">
    <source>
        <dbReference type="EMBL" id="TPX43906.1"/>
    </source>
</evidence>
<evidence type="ECO:0000313" key="4">
    <source>
        <dbReference type="Proteomes" id="UP000317494"/>
    </source>
</evidence>
<keyword evidence="4" id="KW-1185">Reference proteome</keyword>
<sequence length="365" mass="41403">MEGPFATAFRASKFASLSPFHYRKQILTAPQSHRVKGDFGLKHSNPITPRINNIPPIKTMIDVDTHYASIITSLKSQYIRVHTMDTPDGHPDYRSGYKAVSRLERWKELFPTQTVPEPVYARLNKKDLHELDADAWLELVKKAKKAQRQFRTERPWIRLSYNTNIMMHGVRDKTISRFDDLEEWQVHLGLKDIDSNKTSKSKFGFLGFNSRLSASSSTPAIHQPTYAGPKQQQQLQTEEQSSSSILSGLIWSKSANIISSVDDKIDPILIVPGRRMNPATLSRQPKERYGTKEIKDAVAVGGFVAGLVDSDFVGDTVLHKSDHGNVITRYKVVQAQYDDDGNPYIVLSRDWRHNKRSLNVATSPF</sequence>
<gene>
    <name evidence="3" type="ORF">SeLEV6574_g04813</name>
    <name evidence="2" type="ORF">SeMB42_g06338</name>
</gene>
<dbReference type="Proteomes" id="UP000320475">
    <property type="component" value="Unassembled WGS sequence"/>
</dbReference>
<dbReference type="OrthoDB" id="2735536at2759"/>